<name>A0ABU5VQZ3_9BACT</name>
<organism evidence="2 3">
    <name type="scientific">Bacteriovorax antarcticus</name>
    <dbReference type="NCBI Taxonomy" id="3088717"/>
    <lineage>
        <taxon>Bacteria</taxon>
        <taxon>Pseudomonadati</taxon>
        <taxon>Bdellovibrionota</taxon>
        <taxon>Bacteriovoracia</taxon>
        <taxon>Bacteriovoracales</taxon>
        <taxon>Bacteriovoracaceae</taxon>
        <taxon>Bacteriovorax</taxon>
    </lineage>
</organism>
<dbReference type="RefSeq" id="WP_323575018.1">
    <property type="nucleotide sequence ID" value="NZ_JAYGJQ010000001.1"/>
</dbReference>
<evidence type="ECO:0000313" key="2">
    <source>
        <dbReference type="EMBL" id="MEA9355462.1"/>
    </source>
</evidence>
<feature type="domain" description="Glycosyltransferase subfamily 4-like N-terminal" evidence="1">
    <location>
        <begin position="31"/>
        <end position="171"/>
    </location>
</feature>
<keyword evidence="2" id="KW-0808">Transferase</keyword>
<accession>A0ABU5VQZ3</accession>
<proteinExistence type="predicted"/>
<dbReference type="EMBL" id="JAYGJQ010000001">
    <property type="protein sequence ID" value="MEA9355462.1"/>
    <property type="molecule type" value="Genomic_DNA"/>
</dbReference>
<dbReference type="Pfam" id="PF13439">
    <property type="entry name" value="Glyco_transf_4"/>
    <property type="match status" value="1"/>
</dbReference>
<gene>
    <name evidence="2" type="ORF">SHI21_04595</name>
</gene>
<reference evidence="2 3" key="1">
    <citation type="submission" date="2023-11" db="EMBL/GenBank/DDBJ databases">
        <title>A Novel Polar Bacteriovorax (B. antarcticus) Isolated from the Biocrust in Antarctica.</title>
        <authorList>
            <person name="Mun W."/>
            <person name="Choi S.Y."/>
            <person name="Mitchell R.J."/>
        </authorList>
    </citation>
    <scope>NUCLEOTIDE SEQUENCE [LARGE SCALE GENOMIC DNA]</scope>
    <source>
        <strain evidence="2 3">PP10</strain>
    </source>
</reference>
<sequence>MGNKYARNILYVLPSKGWNTKERFAFRDIAQAKKHGYNIYICTYEDSFAARMARSFEIEVIPYRPHFLNRFFNFHKHLSLRPAFKKAHIDIVHCYNFNLLFSLSIQLKRQNITALVLTQDSPIDKPLQRFWYRPLISRIDSLIIANKNLLQDALGNLGLPLKKVEYFGLGIKYEDAVNPLQIAINFDLYKDYFLTGTYVSPGLNDHKRLIPVLSALKVINEKNPGGKKSKLVLITPVDFQSMSWLPNLMRNIQEQDLQEDVLFVTTQDIIGVISHLDLWISNAPDELIEDFAISALVHEVPAILARNFCSKDLLEEYEGVGETYKLFDARELRDKWEKIILGQAIYKEKTRLYKYFIEREHSHKSYKTQLMNLYSKSVQRRVRLFRKK</sequence>
<protein>
    <submittedName>
        <fullName evidence="2">Glycosyltransferase</fullName>
        <ecNumber evidence="2">2.4.-.-</ecNumber>
    </submittedName>
</protein>
<dbReference type="InterPro" id="IPR028098">
    <property type="entry name" value="Glyco_trans_4-like_N"/>
</dbReference>
<evidence type="ECO:0000313" key="3">
    <source>
        <dbReference type="Proteomes" id="UP001302274"/>
    </source>
</evidence>
<dbReference type="SUPFAM" id="SSF53756">
    <property type="entry name" value="UDP-Glycosyltransferase/glycogen phosphorylase"/>
    <property type="match status" value="1"/>
</dbReference>
<keyword evidence="2" id="KW-0328">Glycosyltransferase</keyword>
<comment type="caution">
    <text evidence="2">The sequence shown here is derived from an EMBL/GenBank/DDBJ whole genome shotgun (WGS) entry which is preliminary data.</text>
</comment>
<keyword evidence="3" id="KW-1185">Reference proteome</keyword>
<dbReference type="GO" id="GO:0016757">
    <property type="term" value="F:glycosyltransferase activity"/>
    <property type="evidence" value="ECO:0007669"/>
    <property type="project" value="UniProtKB-KW"/>
</dbReference>
<dbReference type="Gene3D" id="3.40.50.2000">
    <property type="entry name" value="Glycogen Phosphorylase B"/>
    <property type="match status" value="2"/>
</dbReference>
<dbReference type="EC" id="2.4.-.-" evidence="2"/>
<dbReference type="Proteomes" id="UP001302274">
    <property type="component" value="Unassembled WGS sequence"/>
</dbReference>
<evidence type="ECO:0000259" key="1">
    <source>
        <dbReference type="Pfam" id="PF13439"/>
    </source>
</evidence>